<comment type="caution">
    <text evidence="1">The sequence shown here is derived from an EMBL/GenBank/DDBJ whole genome shotgun (WGS) entry which is preliminary data.</text>
</comment>
<dbReference type="STRING" id="1547922.ISF6_3217"/>
<proteinExistence type="predicted"/>
<accession>A0A0K8P417</accession>
<name>A0A0K8P417_PISS1</name>
<reference evidence="2" key="1">
    <citation type="submission" date="2015-07" db="EMBL/GenBank/DDBJ databases">
        <title>Discovery of a poly(ethylene terephthalate assimilation.</title>
        <authorList>
            <person name="Yoshida S."/>
            <person name="Hiraga K."/>
            <person name="Takehana T."/>
            <person name="Taniguchi I."/>
            <person name="Yamaji H."/>
            <person name="Maeda Y."/>
            <person name="Toyohara K."/>
            <person name="Miyamoto K."/>
            <person name="Kimura Y."/>
            <person name="Oda K."/>
        </authorList>
    </citation>
    <scope>NUCLEOTIDE SEQUENCE [LARGE SCALE GENOMIC DNA]</scope>
    <source>
        <strain evidence="2">NBRC 110686 / TISTR 2288 / 201-F6</strain>
    </source>
</reference>
<dbReference type="AlphaFoldDB" id="A0A0K8P417"/>
<evidence type="ECO:0000313" key="2">
    <source>
        <dbReference type="Proteomes" id="UP000037660"/>
    </source>
</evidence>
<dbReference type="Proteomes" id="UP000037660">
    <property type="component" value="Unassembled WGS sequence"/>
</dbReference>
<dbReference type="RefSeq" id="WP_157549075.1">
    <property type="nucleotide sequence ID" value="NZ_BBYR01000045.1"/>
</dbReference>
<evidence type="ECO:0000313" key="1">
    <source>
        <dbReference type="EMBL" id="GAP37362.1"/>
    </source>
</evidence>
<reference evidence="1 2" key="2">
    <citation type="journal article" date="2016" name="Science">
        <title>A bacterium that degrades and assimilates poly(ethylene terephthalate).</title>
        <authorList>
            <person name="Yoshida S."/>
            <person name="Hiraga K."/>
            <person name="Takehana T."/>
            <person name="Taniguchi I."/>
            <person name="Yamaji H."/>
            <person name="Maeda Y."/>
            <person name="Toyohara K."/>
            <person name="Miyamoto K."/>
            <person name="Kimura Y."/>
            <person name="Oda K."/>
        </authorList>
    </citation>
    <scope>NUCLEOTIDE SEQUENCE [LARGE SCALE GENOMIC DNA]</scope>
    <source>
        <strain evidence="2">NBRC 110686 / TISTR 2288 / 201-F6</strain>
    </source>
</reference>
<organism evidence="1 2">
    <name type="scientific">Piscinibacter sakaiensis</name>
    <name type="common">Ideonella sakaiensis</name>
    <dbReference type="NCBI Taxonomy" id="1547922"/>
    <lineage>
        <taxon>Bacteria</taxon>
        <taxon>Pseudomonadati</taxon>
        <taxon>Pseudomonadota</taxon>
        <taxon>Betaproteobacteria</taxon>
        <taxon>Burkholderiales</taxon>
        <taxon>Sphaerotilaceae</taxon>
        <taxon>Piscinibacter</taxon>
    </lineage>
</organism>
<keyword evidence="2" id="KW-1185">Reference proteome</keyword>
<dbReference type="EMBL" id="BBYR01000045">
    <property type="protein sequence ID" value="GAP37362.1"/>
    <property type="molecule type" value="Genomic_DNA"/>
</dbReference>
<sequence>MPRKTSHRLPDLTAFVNAITRLLAELRRWGPLLQCAAPFVWLAIAPYLMDVPAPR</sequence>
<gene>
    <name evidence="1" type="ORF">ISF6_3217</name>
</gene>
<protein>
    <submittedName>
        <fullName evidence="1">Uncharacterized protein</fullName>
    </submittedName>
</protein>